<dbReference type="InterPro" id="IPR036291">
    <property type="entry name" value="NAD(P)-bd_dom_sf"/>
</dbReference>
<dbReference type="InterPro" id="IPR020843">
    <property type="entry name" value="ER"/>
</dbReference>
<dbReference type="GO" id="GO:0008270">
    <property type="term" value="F:zinc ion binding"/>
    <property type="evidence" value="ECO:0007669"/>
    <property type="project" value="InterPro"/>
</dbReference>
<sequence length="334" mass="34866">MTTQATMRALVLNDYADGKFIDTQVTRPAPKAGEVLVQIAASGVNPIDYKIRTGAAPYAMPELPAILGTDLAGTVVEVGEDVSDFKVGDEVYGLAGGVRGIPGTLAEYAAVDARLLAPKPKNLSMREAAALPLVFLTAWEGLVDRAGVHAGQRVLIQGGAGGVGHVAVQIARALGADVYATASAAKHAVIKGYGATPIDYRDAKVVDYVAKYANGVGFDVVYDTVGGQTLDDSLVAARPYGHVLSCYAFAEHNLAPGSLRCVTLSGIFVLLPMLSGEGRAHHGDILREATRLAEQGKLKPLVDERRYTLADAHAAHDAQEAGKALGKIVIDVAS</sequence>
<dbReference type="RefSeq" id="WP_066419951.1">
    <property type="nucleotide sequence ID" value="NZ_FKBS01000029.1"/>
</dbReference>
<protein>
    <submittedName>
        <fullName evidence="3">Zinc-binding dehydrogenase</fullName>
    </submittedName>
</protein>
<dbReference type="Proteomes" id="UP000077037">
    <property type="component" value="Unassembled WGS sequence"/>
</dbReference>
<accession>A0A157RDD7</accession>
<dbReference type="EMBL" id="FKBS01000029">
    <property type="protein sequence ID" value="SAI56002.1"/>
    <property type="molecule type" value="Genomic_DNA"/>
</dbReference>
<dbReference type="Gene3D" id="3.40.50.720">
    <property type="entry name" value="NAD(P)-binding Rossmann-like Domain"/>
    <property type="match status" value="1"/>
</dbReference>
<proteinExistence type="predicted"/>
<dbReference type="SUPFAM" id="SSF50129">
    <property type="entry name" value="GroES-like"/>
    <property type="match status" value="1"/>
</dbReference>
<evidence type="ECO:0000313" key="4">
    <source>
        <dbReference type="Proteomes" id="UP000077037"/>
    </source>
</evidence>
<dbReference type="InterPro" id="IPR050700">
    <property type="entry name" value="YIM1/Zinc_Alcohol_DH_Fams"/>
</dbReference>
<dbReference type="PANTHER" id="PTHR11695:SF294">
    <property type="entry name" value="RETICULON-4-INTERACTING PROTEIN 1, MITOCHONDRIAL"/>
    <property type="match status" value="1"/>
</dbReference>
<feature type="domain" description="Enoyl reductase (ER)" evidence="2">
    <location>
        <begin position="5"/>
        <end position="330"/>
    </location>
</feature>
<name>A0A157RDD7_9BORD</name>
<evidence type="ECO:0000259" key="2">
    <source>
        <dbReference type="SMART" id="SM00829"/>
    </source>
</evidence>
<dbReference type="Pfam" id="PF13602">
    <property type="entry name" value="ADH_zinc_N_2"/>
    <property type="match status" value="1"/>
</dbReference>
<dbReference type="AlphaFoldDB" id="A0A157RDD7"/>
<dbReference type="OrthoDB" id="9787435at2"/>
<organism evidence="3 4">
    <name type="scientific">Bordetella ansorpii</name>
    <dbReference type="NCBI Taxonomy" id="288768"/>
    <lineage>
        <taxon>Bacteria</taxon>
        <taxon>Pseudomonadati</taxon>
        <taxon>Pseudomonadota</taxon>
        <taxon>Betaproteobacteria</taxon>
        <taxon>Burkholderiales</taxon>
        <taxon>Alcaligenaceae</taxon>
        <taxon>Bordetella</taxon>
    </lineage>
</organism>
<keyword evidence="1" id="KW-0560">Oxidoreductase</keyword>
<dbReference type="InterPro" id="IPR002364">
    <property type="entry name" value="Quin_OxRdtase/zeta-crystal_CS"/>
</dbReference>
<dbReference type="InterPro" id="IPR013154">
    <property type="entry name" value="ADH-like_N"/>
</dbReference>
<dbReference type="SUPFAM" id="SSF51735">
    <property type="entry name" value="NAD(P)-binding Rossmann-fold domains"/>
    <property type="match status" value="1"/>
</dbReference>
<dbReference type="GO" id="GO:0016491">
    <property type="term" value="F:oxidoreductase activity"/>
    <property type="evidence" value="ECO:0007669"/>
    <property type="project" value="UniProtKB-KW"/>
</dbReference>
<dbReference type="Gene3D" id="3.90.180.10">
    <property type="entry name" value="Medium-chain alcohol dehydrogenases, catalytic domain"/>
    <property type="match status" value="1"/>
</dbReference>
<dbReference type="CDD" id="cd08272">
    <property type="entry name" value="MDR6"/>
    <property type="match status" value="1"/>
</dbReference>
<evidence type="ECO:0000256" key="1">
    <source>
        <dbReference type="ARBA" id="ARBA00023002"/>
    </source>
</evidence>
<dbReference type="PROSITE" id="PS01162">
    <property type="entry name" value="QOR_ZETA_CRYSTAL"/>
    <property type="match status" value="1"/>
</dbReference>
<dbReference type="Pfam" id="PF08240">
    <property type="entry name" value="ADH_N"/>
    <property type="match status" value="1"/>
</dbReference>
<dbReference type="InterPro" id="IPR011032">
    <property type="entry name" value="GroES-like_sf"/>
</dbReference>
<evidence type="ECO:0000313" key="3">
    <source>
        <dbReference type="EMBL" id="SAI56002.1"/>
    </source>
</evidence>
<gene>
    <name evidence="3" type="ORF">SAMEA1982600_04709</name>
</gene>
<dbReference type="PANTHER" id="PTHR11695">
    <property type="entry name" value="ALCOHOL DEHYDROGENASE RELATED"/>
    <property type="match status" value="1"/>
</dbReference>
<dbReference type="SMART" id="SM00829">
    <property type="entry name" value="PKS_ER"/>
    <property type="match status" value="1"/>
</dbReference>
<reference evidence="3 4" key="1">
    <citation type="submission" date="2016-03" db="EMBL/GenBank/DDBJ databases">
        <authorList>
            <consortium name="Pathogen Informatics"/>
        </authorList>
    </citation>
    <scope>NUCLEOTIDE SEQUENCE [LARGE SCALE GENOMIC DNA]</scope>
    <source>
        <strain evidence="3 4">NCTC13364</strain>
    </source>
</reference>